<evidence type="ECO:0000313" key="1">
    <source>
        <dbReference type="EMBL" id="EJN58292.1"/>
    </source>
</evidence>
<comment type="caution">
    <text evidence="1">The sequence shown here is derived from an EMBL/GenBank/DDBJ whole genome shotgun (WGS) entry which is preliminary data.</text>
</comment>
<proteinExistence type="predicted"/>
<protein>
    <submittedName>
        <fullName evidence="1">Uncharacterized protein</fullName>
    </submittedName>
</protein>
<accession>J3EUY3</accession>
<reference evidence="1 2" key="1">
    <citation type="journal article" date="2012" name="J. Bacteriol.">
        <title>Draft Genome Sequence of the Extremely Halophilic Archaeon Halogranum salarium B-1T.</title>
        <authorList>
            <person name="Kim K.K."/>
            <person name="Lee K.C."/>
            <person name="Lee J.S."/>
        </authorList>
    </citation>
    <scope>NUCLEOTIDE SEQUENCE [LARGE SCALE GENOMIC DNA]</scope>
    <source>
        <strain evidence="1 2">B-1</strain>
    </source>
</reference>
<dbReference type="EMBL" id="ALJD01000009">
    <property type="protein sequence ID" value="EJN58292.1"/>
    <property type="molecule type" value="Genomic_DNA"/>
</dbReference>
<sequence>MTTMGCVVLSEAHQAHHRTTGERRRVETSCPIVLRATDRRSI</sequence>
<dbReference type="AlphaFoldDB" id="J3EUY3"/>
<dbReference type="Proteomes" id="UP000007813">
    <property type="component" value="Unassembled WGS sequence"/>
</dbReference>
<organism evidence="1 2">
    <name type="scientific">Halogranum salarium B-1</name>
    <dbReference type="NCBI Taxonomy" id="1210908"/>
    <lineage>
        <taxon>Archaea</taxon>
        <taxon>Methanobacteriati</taxon>
        <taxon>Methanobacteriota</taxon>
        <taxon>Stenosarchaea group</taxon>
        <taxon>Halobacteria</taxon>
        <taxon>Halobacteriales</taxon>
        <taxon>Haloferacaceae</taxon>
    </lineage>
</organism>
<evidence type="ECO:0000313" key="2">
    <source>
        <dbReference type="Proteomes" id="UP000007813"/>
    </source>
</evidence>
<gene>
    <name evidence="1" type="ORF">HSB1_37090</name>
</gene>
<name>J3EUY3_9EURY</name>